<dbReference type="AlphaFoldDB" id="A0A6M3IE65"/>
<name>A0A6M3IE65_9ZZZZ</name>
<sequence>MVKIFVGTDHEYYMDGYLKAAFDIAKKKIKDDWDFVFVYDGMEGAGKSVKAMQDAYYCDPTLDFTRYAFSASQFRRAIGSAEKFQAVVYDEAHSGLNSRAAMTMINRSLVSMLTEIRQKNLFVFVLLPTFFDLDKYVALWRSRALIHVYTSDDFDRGFFAFWNIDRKKNLYLLGKKLYSYTGVKPNFVGRFTNHYCLDEAQYRALKAEALKKREKSQDDAEIQKALHEMFYEKVMQATCLNHQQRITLLEMPSSTYFYKLRQWREVGEP</sequence>
<protein>
    <submittedName>
        <fullName evidence="1">Uncharacterized protein</fullName>
    </submittedName>
</protein>
<gene>
    <name evidence="1" type="ORF">MM415B01995_0007</name>
</gene>
<evidence type="ECO:0000313" key="1">
    <source>
        <dbReference type="EMBL" id="QJA55741.1"/>
    </source>
</evidence>
<reference evidence="1" key="1">
    <citation type="submission" date="2020-03" db="EMBL/GenBank/DDBJ databases">
        <title>The deep terrestrial virosphere.</title>
        <authorList>
            <person name="Holmfeldt K."/>
            <person name="Nilsson E."/>
            <person name="Simone D."/>
            <person name="Lopez-Fernandez M."/>
            <person name="Wu X."/>
            <person name="de Brujin I."/>
            <person name="Lundin D."/>
            <person name="Andersson A."/>
            <person name="Bertilsson S."/>
            <person name="Dopson M."/>
        </authorList>
    </citation>
    <scope>NUCLEOTIDE SEQUENCE</scope>
    <source>
        <strain evidence="1">MM415B01995</strain>
    </source>
</reference>
<proteinExistence type="predicted"/>
<organism evidence="1">
    <name type="scientific">viral metagenome</name>
    <dbReference type="NCBI Taxonomy" id="1070528"/>
    <lineage>
        <taxon>unclassified sequences</taxon>
        <taxon>metagenomes</taxon>
        <taxon>organismal metagenomes</taxon>
    </lineage>
</organism>
<accession>A0A6M3IE65</accession>
<dbReference type="EMBL" id="MT141177">
    <property type="protein sequence ID" value="QJA55741.1"/>
    <property type="molecule type" value="Genomic_DNA"/>
</dbReference>